<keyword evidence="1" id="KW-0812">Transmembrane</keyword>
<name>A0A8E5MY67_SALET</name>
<keyword evidence="1" id="KW-0472">Membrane</keyword>
<protein>
    <submittedName>
        <fullName evidence="2">Uncharacterized protein</fullName>
    </submittedName>
</protein>
<feature type="transmembrane region" description="Helical" evidence="1">
    <location>
        <begin position="59"/>
        <end position="80"/>
    </location>
</feature>
<keyword evidence="1" id="KW-1133">Transmembrane helix</keyword>
<organism evidence="2">
    <name type="scientific">Salmonella enterica subsp. enterica serovar Dessau</name>
    <dbReference type="NCBI Taxonomy" id="2564349"/>
    <lineage>
        <taxon>Bacteria</taxon>
        <taxon>Pseudomonadati</taxon>
        <taxon>Pseudomonadota</taxon>
        <taxon>Gammaproteobacteria</taxon>
        <taxon>Enterobacterales</taxon>
        <taxon>Enterobacteriaceae</taxon>
        <taxon>Salmonella</taxon>
    </lineage>
</organism>
<evidence type="ECO:0000313" key="2">
    <source>
        <dbReference type="EMBL" id="QUS47079.1"/>
    </source>
</evidence>
<dbReference type="AlphaFoldDB" id="A0A8E5MY67"/>
<dbReference type="EMBL" id="CP043765">
    <property type="protein sequence ID" value="QUS47079.1"/>
    <property type="molecule type" value="Genomic_DNA"/>
</dbReference>
<evidence type="ECO:0000256" key="1">
    <source>
        <dbReference type="SAM" id="Phobius"/>
    </source>
</evidence>
<dbReference type="RefSeq" id="WP_219827626.1">
    <property type="nucleotide sequence ID" value="NZ_CP043765.1"/>
</dbReference>
<sequence length="94" mass="10892">MNREGDATITWRHSKRNTWYIAVSYFFISAYYQSTPIKEYIAKAKRSNPKLYKHIIKQYAIWGGALATALVVNIVMHGAWQGLKGDQFCQLSFE</sequence>
<reference evidence="2" key="1">
    <citation type="submission" date="2019-09" db="EMBL/GenBank/DDBJ databases">
        <title>Characterization of Mobilized Colistin Resistance Gene mcr-9 Carrying Colisitin Resistant Salmonella enterica serotype Senftenberg ST14.</title>
        <authorList>
            <person name="Cha M.-H."/>
            <person name="Woo G.-J."/>
        </authorList>
    </citation>
    <scope>NUCLEOTIDE SEQUENCE</scope>
    <source>
        <strain evidence="2">KUFSE-SAL0043</strain>
    </source>
</reference>
<proteinExistence type="predicted"/>
<accession>A0A8E5MY67</accession>
<gene>
    <name evidence="2" type="ORF">F1331_25855</name>
</gene>